<dbReference type="AlphaFoldDB" id="A0A0N4YM60"/>
<evidence type="ECO:0000313" key="3">
    <source>
        <dbReference type="WBParaSite" id="NBR_0001823601-mRNA-1"/>
    </source>
</evidence>
<dbReference type="Proteomes" id="UP000271162">
    <property type="component" value="Unassembled WGS sequence"/>
</dbReference>
<protein>
    <submittedName>
        <fullName evidence="3">Transcriptional regulator</fullName>
    </submittedName>
</protein>
<accession>A0A0N4YM60</accession>
<reference evidence="1 2" key="2">
    <citation type="submission" date="2018-11" db="EMBL/GenBank/DDBJ databases">
        <authorList>
            <consortium name="Pathogen Informatics"/>
        </authorList>
    </citation>
    <scope>NUCLEOTIDE SEQUENCE [LARGE SCALE GENOMIC DNA]</scope>
</reference>
<name>A0A0N4YM60_NIPBR</name>
<gene>
    <name evidence="1" type="ORF">NBR_LOCUS18237</name>
</gene>
<sequence>MIDLLDLAMQVTLGPTPSARYGLIADRVKHSTLSRTMRKLTSAAKLLRSLVNMKVDTSGETFKLSNITKALYNKGIFDCAM</sequence>
<dbReference type="EMBL" id="UYSL01023267">
    <property type="protein sequence ID" value="VDL81958.1"/>
    <property type="molecule type" value="Genomic_DNA"/>
</dbReference>
<evidence type="ECO:0000313" key="1">
    <source>
        <dbReference type="EMBL" id="VDL81958.1"/>
    </source>
</evidence>
<organism evidence="3">
    <name type="scientific">Nippostrongylus brasiliensis</name>
    <name type="common">Rat hookworm</name>
    <dbReference type="NCBI Taxonomy" id="27835"/>
    <lineage>
        <taxon>Eukaryota</taxon>
        <taxon>Metazoa</taxon>
        <taxon>Ecdysozoa</taxon>
        <taxon>Nematoda</taxon>
        <taxon>Chromadorea</taxon>
        <taxon>Rhabditida</taxon>
        <taxon>Rhabditina</taxon>
        <taxon>Rhabditomorpha</taxon>
        <taxon>Strongyloidea</taxon>
        <taxon>Heligmosomidae</taxon>
        <taxon>Nippostrongylus</taxon>
    </lineage>
</organism>
<proteinExistence type="predicted"/>
<keyword evidence="2" id="KW-1185">Reference proteome</keyword>
<dbReference type="WBParaSite" id="NBR_0001823601-mRNA-1">
    <property type="protein sequence ID" value="NBR_0001823601-mRNA-1"/>
    <property type="gene ID" value="NBR_0001823601"/>
</dbReference>
<reference evidence="3" key="1">
    <citation type="submission" date="2017-02" db="UniProtKB">
        <authorList>
            <consortium name="WormBaseParasite"/>
        </authorList>
    </citation>
    <scope>IDENTIFICATION</scope>
</reference>
<evidence type="ECO:0000313" key="2">
    <source>
        <dbReference type="Proteomes" id="UP000271162"/>
    </source>
</evidence>